<organism evidence="2 3">
    <name type="scientific">Dunaliella salina</name>
    <name type="common">Green alga</name>
    <name type="synonym">Protococcus salinus</name>
    <dbReference type="NCBI Taxonomy" id="3046"/>
    <lineage>
        <taxon>Eukaryota</taxon>
        <taxon>Viridiplantae</taxon>
        <taxon>Chlorophyta</taxon>
        <taxon>core chlorophytes</taxon>
        <taxon>Chlorophyceae</taxon>
        <taxon>CS clade</taxon>
        <taxon>Chlamydomonadales</taxon>
        <taxon>Dunaliellaceae</taxon>
        <taxon>Dunaliella</taxon>
    </lineage>
</organism>
<keyword evidence="1" id="KW-0812">Transmembrane</keyword>
<evidence type="ECO:0000313" key="3">
    <source>
        <dbReference type="Proteomes" id="UP000815325"/>
    </source>
</evidence>
<name>A0ABQ7G6H4_DUNSA</name>
<gene>
    <name evidence="2" type="ORF">DUNSADRAFT_14894</name>
</gene>
<evidence type="ECO:0000313" key="2">
    <source>
        <dbReference type="EMBL" id="KAF5830207.1"/>
    </source>
</evidence>
<reference evidence="2" key="1">
    <citation type="submission" date="2017-08" db="EMBL/GenBank/DDBJ databases">
        <authorList>
            <person name="Polle J.E."/>
            <person name="Barry K."/>
            <person name="Cushman J."/>
            <person name="Schmutz J."/>
            <person name="Tran D."/>
            <person name="Hathwaick L.T."/>
            <person name="Yim W.C."/>
            <person name="Jenkins J."/>
            <person name="Mckie-Krisberg Z.M."/>
            <person name="Prochnik S."/>
            <person name="Lindquist E."/>
            <person name="Dockter R.B."/>
            <person name="Adam C."/>
            <person name="Molina H."/>
            <person name="Bunkerborg J."/>
            <person name="Jin E."/>
            <person name="Buchheim M."/>
            <person name="Magnuson J."/>
        </authorList>
    </citation>
    <scope>NUCLEOTIDE SEQUENCE</scope>
    <source>
        <strain evidence="2">CCAP 19/18</strain>
    </source>
</reference>
<protein>
    <submittedName>
        <fullName evidence="2">Uncharacterized protein</fullName>
    </submittedName>
</protein>
<accession>A0ABQ7G6H4</accession>
<dbReference type="Proteomes" id="UP000815325">
    <property type="component" value="Unassembled WGS sequence"/>
</dbReference>
<keyword evidence="1" id="KW-0472">Membrane</keyword>
<proteinExistence type="predicted"/>
<sequence>MPASATSAVVLRSRVGRNLIIHTQGIDNRDAVNSVTEAVKILQASSANADPGDIAATVQGLPLACGSICIYHDRWRVLYRVIGHMVMFFIVPSFTNTLHALDFLERAVRVVTLDFRSVETTPEKLWRRYPEAQTNIHEMLGPLEASNKRTGTQGPLGELTRAIQSGYLEGRGGAGTFDREEFLHHPSVHVKMGGQMVVVVKALAQQEFMSILAANLLVERCMCLHCAMLTFMVHVALVKLLATFMLSLLWSFNVLVISTRKWCAI</sequence>
<evidence type="ECO:0000256" key="1">
    <source>
        <dbReference type="SAM" id="Phobius"/>
    </source>
</evidence>
<keyword evidence="3" id="KW-1185">Reference proteome</keyword>
<feature type="transmembrane region" description="Helical" evidence="1">
    <location>
        <begin position="231"/>
        <end position="252"/>
    </location>
</feature>
<comment type="caution">
    <text evidence="2">The sequence shown here is derived from an EMBL/GenBank/DDBJ whole genome shotgun (WGS) entry which is preliminary data.</text>
</comment>
<keyword evidence="1" id="KW-1133">Transmembrane helix</keyword>
<dbReference type="EMBL" id="MU070068">
    <property type="protein sequence ID" value="KAF5830207.1"/>
    <property type="molecule type" value="Genomic_DNA"/>
</dbReference>